<evidence type="ECO:0000313" key="2">
    <source>
        <dbReference type="Proteomes" id="UP001358193"/>
    </source>
</evidence>
<evidence type="ECO:0000313" key="1">
    <source>
        <dbReference type="EMBL" id="WQJ53300.1"/>
    </source>
</evidence>
<reference evidence="1 2" key="1">
    <citation type="submission" date="2023-11" db="EMBL/GenBank/DDBJ databases">
        <authorList>
            <person name="Cook R."/>
            <person name="Crisci M."/>
            <person name="Pye H."/>
            <person name="Adriaenssens E."/>
            <person name="Santini J."/>
        </authorList>
    </citation>
    <scope>NUCLEOTIDE SEQUENCE [LARGE SCALE GENOMIC DNA]</scope>
    <source>
        <strain evidence="1">Lak_Megaphage_Sonny</strain>
    </source>
</reference>
<proteinExistence type="predicted"/>
<organism evidence="1 2">
    <name type="scientific">phage Lak_Megaphage_Sonny</name>
    <dbReference type="NCBI Taxonomy" id="3109229"/>
    <lineage>
        <taxon>Viruses</taxon>
        <taxon>Duplodnaviria</taxon>
        <taxon>Heunggongvirae</taxon>
        <taxon>Uroviricota</taxon>
        <taxon>Caudoviricetes</taxon>
        <taxon>Caudoviricetes code 15 clade</taxon>
    </lineage>
</organism>
<dbReference type="EMBL" id="OR769223">
    <property type="protein sequence ID" value="WQJ53300.1"/>
    <property type="molecule type" value="Genomic_DNA"/>
</dbReference>
<keyword evidence="2" id="KW-1185">Reference proteome</keyword>
<evidence type="ECO:0008006" key="3">
    <source>
        <dbReference type="Google" id="ProtNLM"/>
    </source>
</evidence>
<protein>
    <recommendedName>
        <fullName evidence="3">RNA ligase</fullName>
    </recommendedName>
</protein>
<name>A0ABZ0Z279_9CAUD</name>
<accession>A0ABZ0Z279</accession>
<dbReference type="Proteomes" id="UP001358193">
    <property type="component" value="Segment"/>
</dbReference>
<sequence length="262" mass="31380">MTKNKTLLEFMRMVDLDEKLIWKKSAERQEIFVRDKICLHLLHTSAYVVSTHYSKSCLLPVYGICMDNGMVVRMRENFYGWVVSIDSPFEFSLPENIVYGDHNDDTDEQNIHSCYCEGFKDEWVYPFKTKNTMQSTFRVHSDYDLYVLFYMLRELGTPIVFDTAMTDEEIRKGANDIIEYHKEEDLFSIFYKTFRAIEKELNTGLYICTHNKIDEFIEYIVKYPEVKKVFLQEYSMIRKGENLDNNKTYWIDEYIIKNKNKI</sequence>